<comment type="similarity">
    <text evidence="7">Belongs to the PAL/histidase family.</text>
</comment>
<dbReference type="Gene3D" id="1.10.275.10">
    <property type="entry name" value="Fumarase/aspartase (N-terminal domain)"/>
    <property type="match status" value="1"/>
</dbReference>
<dbReference type="EMBL" id="VBOZ01000008">
    <property type="protein sequence ID" value="TMQ66750.1"/>
    <property type="molecule type" value="Genomic_DNA"/>
</dbReference>
<dbReference type="PROSITE" id="PS00488">
    <property type="entry name" value="PAL_HISTIDASE"/>
    <property type="match status" value="1"/>
</dbReference>
<dbReference type="InterPro" id="IPR005921">
    <property type="entry name" value="HutH"/>
</dbReference>
<keyword evidence="4 7" id="KW-0456">Lyase</keyword>
<dbReference type="InterPro" id="IPR024083">
    <property type="entry name" value="Fumarase/histidase_N"/>
</dbReference>
<dbReference type="PANTHER" id="PTHR10362">
    <property type="entry name" value="HISTIDINE AMMONIA-LYASE"/>
    <property type="match status" value="1"/>
</dbReference>
<evidence type="ECO:0000256" key="7">
    <source>
        <dbReference type="RuleBase" id="RU003954"/>
    </source>
</evidence>
<protein>
    <recommendedName>
        <fullName evidence="2 6">Histidine ammonia-lyase</fullName>
        <ecNumber evidence="2 6">4.3.1.3</ecNumber>
    </recommendedName>
</protein>
<dbReference type="EC" id="4.3.1.3" evidence="2 6"/>
<dbReference type="FunFam" id="1.20.200.10:FF:000003">
    <property type="entry name" value="Histidine ammonia-lyase"/>
    <property type="match status" value="1"/>
</dbReference>
<evidence type="ECO:0000256" key="9">
    <source>
        <dbReference type="RuleBase" id="RU004480"/>
    </source>
</evidence>
<comment type="pathway">
    <text evidence="1 8">Amino-acid degradation; L-histidine degradation into L-glutamate; N-formimidoyl-L-glutamate from L-histidine: step 1/3.</text>
</comment>
<gene>
    <name evidence="10" type="primary">hutH</name>
    <name evidence="10" type="ORF">E6K79_02260</name>
</gene>
<evidence type="ECO:0000256" key="3">
    <source>
        <dbReference type="ARBA" id="ARBA00022808"/>
    </source>
</evidence>
<evidence type="ECO:0000256" key="2">
    <source>
        <dbReference type="ARBA" id="ARBA00012994"/>
    </source>
</evidence>
<evidence type="ECO:0000313" key="11">
    <source>
        <dbReference type="Proteomes" id="UP000317691"/>
    </source>
</evidence>
<name>A0A538TSZ4_UNCEI</name>
<reference evidence="10 11" key="1">
    <citation type="journal article" date="2019" name="Nat. Microbiol.">
        <title>Mediterranean grassland soil C-N compound turnover is dependent on rainfall and depth, and is mediated by genomically divergent microorganisms.</title>
        <authorList>
            <person name="Diamond S."/>
            <person name="Andeer P.F."/>
            <person name="Li Z."/>
            <person name="Crits-Christoph A."/>
            <person name="Burstein D."/>
            <person name="Anantharaman K."/>
            <person name="Lane K.R."/>
            <person name="Thomas B.C."/>
            <person name="Pan C."/>
            <person name="Northen T.R."/>
            <person name="Banfield J.F."/>
        </authorList>
    </citation>
    <scope>NUCLEOTIDE SEQUENCE [LARGE SCALE GENOMIC DNA]</scope>
    <source>
        <strain evidence="10">WS_9</strain>
    </source>
</reference>
<evidence type="ECO:0000256" key="5">
    <source>
        <dbReference type="ARBA" id="ARBA00049269"/>
    </source>
</evidence>
<dbReference type="GO" id="GO:0019557">
    <property type="term" value="P:L-histidine catabolic process to glutamate and formate"/>
    <property type="evidence" value="ECO:0007669"/>
    <property type="project" value="UniProtKB-UniPathway"/>
</dbReference>
<accession>A0A538TSZ4</accession>
<organism evidence="10 11">
    <name type="scientific">Eiseniibacteriota bacterium</name>
    <dbReference type="NCBI Taxonomy" id="2212470"/>
    <lineage>
        <taxon>Bacteria</taxon>
        <taxon>Candidatus Eiseniibacteriota</taxon>
    </lineage>
</organism>
<proteinExistence type="inferred from homology"/>
<dbReference type="Proteomes" id="UP000317691">
    <property type="component" value="Unassembled WGS sequence"/>
</dbReference>
<dbReference type="GO" id="GO:0004397">
    <property type="term" value="F:histidine ammonia-lyase activity"/>
    <property type="evidence" value="ECO:0007669"/>
    <property type="project" value="UniProtKB-UniRule"/>
</dbReference>
<comment type="subcellular location">
    <subcellularLocation>
        <location evidence="9">Cytoplasm</location>
    </subcellularLocation>
</comment>
<dbReference type="InterPro" id="IPR022313">
    <property type="entry name" value="Phe/His_NH3-lyase_AS"/>
</dbReference>
<dbReference type="GO" id="GO:0019556">
    <property type="term" value="P:L-histidine catabolic process to glutamate and formamide"/>
    <property type="evidence" value="ECO:0007669"/>
    <property type="project" value="UniProtKB-UniPathway"/>
</dbReference>
<dbReference type="Gene3D" id="1.20.200.10">
    <property type="entry name" value="Fumarase/aspartase (Central domain)"/>
    <property type="match status" value="1"/>
</dbReference>
<evidence type="ECO:0000313" key="10">
    <source>
        <dbReference type="EMBL" id="TMQ66750.1"/>
    </source>
</evidence>
<sequence>MPRVKAALVELGGPRLTLEGLRSLAGGAPAALGPETRKRVKPARELIDRAVSSGAPVYGVNTGFGALKSVRIADADVGRLQVNLLRSHAAGAGPELERPAVRLMLALRAHSLALGASGVRPELLEHLVSMLERDLLPIVPSRGSLGASGDLIPLAHLGLGVIGEGELRRNGRVGPAADQYRDAGLDPLPLAAKEGLALINGTQASSAVGVQALLEGADVLRTAHAACALSVDALRGSSKPFDPRVHELRPHRGQIDSAAAIRGLLEGSAIVASHAGCGRVQDPYSFRCAPQVLGASIDAFRHARETVLTEVNSVTDNPLCFPETEEVLSAGNFHGQPLSQALDFLAIGMAEVGSIAERRTFLLLDPEKSGLPAFLSPEAGVSSGLMIVQYLQAALVAENRMLAQPACIDSIPTSAGQEDHVSMSMHAAMKALALVRNVRRIVAAEILCAAQGIEFLRPLRSSERLEELLRGVRQRVPKLAEDRRQDRDLAALDEWIVGGAAADAARVPQF</sequence>
<dbReference type="InterPro" id="IPR001106">
    <property type="entry name" value="Aromatic_Lyase"/>
</dbReference>
<dbReference type="InterPro" id="IPR008948">
    <property type="entry name" value="L-Aspartase-like"/>
</dbReference>
<evidence type="ECO:0000256" key="6">
    <source>
        <dbReference type="NCBIfam" id="TIGR01225"/>
    </source>
</evidence>
<dbReference type="FunFam" id="1.10.275.10:FF:000005">
    <property type="entry name" value="Histidine ammonia-lyase"/>
    <property type="match status" value="1"/>
</dbReference>
<comment type="catalytic activity">
    <reaction evidence="5 8">
        <text>L-histidine = trans-urocanate + NH4(+)</text>
        <dbReference type="Rhea" id="RHEA:21232"/>
        <dbReference type="ChEBI" id="CHEBI:17771"/>
        <dbReference type="ChEBI" id="CHEBI:28938"/>
        <dbReference type="ChEBI" id="CHEBI:57595"/>
        <dbReference type="EC" id="4.3.1.3"/>
    </reaction>
</comment>
<dbReference type="GO" id="GO:0005737">
    <property type="term" value="C:cytoplasm"/>
    <property type="evidence" value="ECO:0007669"/>
    <property type="project" value="UniProtKB-SubCell"/>
</dbReference>
<evidence type="ECO:0000256" key="4">
    <source>
        <dbReference type="ARBA" id="ARBA00023239"/>
    </source>
</evidence>
<dbReference type="Pfam" id="PF00221">
    <property type="entry name" value="Lyase_aromatic"/>
    <property type="match status" value="1"/>
</dbReference>
<comment type="caution">
    <text evidence="10">The sequence shown here is derived from an EMBL/GenBank/DDBJ whole genome shotgun (WGS) entry which is preliminary data.</text>
</comment>
<dbReference type="NCBIfam" id="NF006871">
    <property type="entry name" value="PRK09367.1"/>
    <property type="match status" value="1"/>
</dbReference>
<keyword evidence="3 8" id="KW-0369">Histidine metabolism</keyword>
<evidence type="ECO:0000256" key="1">
    <source>
        <dbReference type="ARBA" id="ARBA00005113"/>
    </source>
</evidence>
<dbReference type="AlphaFoldDB" id="A0A538TSZ4"/>
<dbReference type="NCBIfam" id="TIGR01225">
    <property type="entry name" value="hutH"/>
    <property type="match status" value="1"/>
</dbReference>
<dbReference type="UniPathway" id="UPA00379">
    <property type="reaction ID" value="UER00549"/>
</dbReference>
<dbReference type="CDD" id="cd00332">
    <property type="entry name" value="PAL-HAL"/>
    <property type="match status" value="1"/>
</dbReference>
<evidence type="ECO:0000256" key="8">
    <source>
        <dbReference type="RuleBase" id="RU004479"/>
    </source>
</evidence>
<dbReference type="SUPFAM" id="SSF48557">
    <property type="entry name" value="L-aspartase-like"/>
    <property type="match status" value="1"/>
</dbReference>